<feature type="chain" id="PRO_5032359557" description="Tail specific protease domain-containing protein" evidence="1">
    <location>
        <begin position="22"/>
        <end position="463"/>
    </location>
</feature>
<organism evidence="2">
    <name type="scientific">Eiseniibacteriota bacterium</name>
    <dbReference type="NCBI Taxonomy" id="2212470"/>
    <lineage>
        <taxon>Bacteria</taxon>
        <taxon>Candidatus Eiseniibacteriota</taxon>
    </lineage>
</organism>
<keyword evidence="1" id="KW-0732">Signal</keyword>
<dbReference type="EMBL" id="DSQF01000006">
    <property type="protein sequence ID" value="HGZ42557.1"/>
    <property type="molecule type" value="Genomic_DNA"/>
</dbReference>
<evidence type="ECO:0000313" key="2">
    <source>
        <dbReference type="EMBL" id="HGZ42557.1"/>
    </source>
</evidence>
<comment type="caution">
    <text evidence="2">The sequence shown here is derived from an EMBL/GenBank/DDBJ whole genome shotgun (WGS) entry which is preliminary data.</text>
</comment>
<feature type="signal peptide" evidence="1">
    <location>
        <begin position="1"/>
        <end position="21"/>
    </location>
</feature>
<name>A0A832I046_UNCEI</name>
<dbReference type="InterPro" id="IPR029045">
    <property type="entry name" value="ClpP/crotonase-like_dom_sf"/>
</dbReference>
<evidence type="ECO:0008006" key="3">
    <source>
        <dbReference type="Google" id="ProtNLM"/>
    </source>
</evidence>
<dbReference type="AlphaFoldDB" id="A0A832I046"/>
<accession>A0A832I046</accession>
<dbReference type="SUPFAM" id="SSF52096">
    <property type="entry name" value="ClpP/crotonase"/>
    <property type="match status" value="1"/>
</dbReference>
<proteinExistence type="predicted"/>
<sequence>MNERPRWLLAAGAWACLSAAAAPGPAWPRPDAGTPVALARAAADSLARAAQDSLAQARADSLARALADSARVARWREDLRALRDSLPARHVDLFWRTPRARFEAVLDSLEGILHVTPDPLIVAGLTLAAAIADAHTGVEWNGDMPGFQDLPLFLQPFEEGWFVAAADSTHARLLGARLLAVDGTPVAEALARLRPFVPHENDAWFEDQAPLALASSALLAAAGVARDAAAATWTFEDSLGARFEARIAPLPAGRRRVWRTYLQAAGVPPVAASQRQHENYWARWMPESRTLFVRYNRCADVDTFPFRAFAESLLALADSARAERLVVDLRRNGGGNSTVIRPLIQGVRERRWLNRRGRLFVLIGRRTFSSAMMNALEFRARTRALLVGTPTGGRPNSHGEVRRFTLPHSRLDVTYSTRFWKLTRRDDPWVEPDVTVPVRWADYRIGRDAALEAVLGEPPVSTR</sequence>
<dbReference type="Gene3D" id="3.90.226.10">
    <property type="entry name" value="2-enoyl-CoA Hydratase, Chain A, domain 1"/>
    <property type="match status" value="1"/>
</dbReference>
<protein>
    <recommendedName>
        <fullName evidence="3">Tail specific protease domain-containing protein</fullName>
    </recommendedName>
</protein>
<evidence type="ECO:0000256" key="1">
    <source>
        <dbReference type="SAM" id="SignalP"/>
    </source>
</evidence>
<gene>
    <name evidence="2" type="ORF">ENR23_03865</name>
</gene>
<reference evidence="2" key="1">
    <citation type="journal article" date="2020" name="mSystems">
        <title>Genome- and Community-Level Interaction Insights into Carbon Utilization and Element Cycling Functions of Hydrothermarchaeota in Hydrothermal Sediment.</title>
        <authorList>
            <person name="Zhou Z."/>
            <person name="Liu Y."/>
            <person name="Xu W."/>
            <person name="Pan J."/>
            <person name="Luo Z.H."/>
            <person name="Li M."/>
        </authorList>
    </citation>
    <scope>NUCLEOTIDE SEQUENCE [LARGE SCALE GENOMIC DNA]</scope>
    <source>
        <strain evidence="2">SpSt-381</strain>
    </source>
</reference>